<dbReference type="AlphaFoldDB" id="A0A2T4FST0"/>
<name>A0A2T4FST0_9PSED</name>
<dbReference type="EMBL" id="PYWW01000047">
    <property type="protein sequence ID" value="PTC26418.1"/>
    <property type="molecule type" value="Genomic_DNA"/>
</dbReference>
<accession>A0A2T4FST0</accession>
<comment type="caution">
    <text evidence="1">The sequence shown here is derived from an EMBL/GenBank/DDBJ whole genome shotgun (WGS) entry which is preliminary data.</text>
</comment>
<proteinExistence type="predicted"/>
<reference evidence="1 2" key="1">
    <citation type="submission" date="2018-03" db="EMBL/GenBank/DDBJ databases">
        <title>Diversity of bacteria associated with corn roots inoculated with woodland soils in Canada, and Description of Pseudomonas aylmerense sp. nov.</title>
        <authorList>
            <person name="Tambong J.T."/>
            <person name="Xu R."/>
            <person name="Tchagang C."/>
        </authorList>
    </citation>
    <scope>NUCLEOTIDE SEQUENCE [LARGE SCALE GENOMIC DNA]</scope>
    <source>
        <strain evidence="1 2">S1E44</strain>
    </source>
</reference>
<gene>
    <name evidence="1" type="ORF">C9382_20040</name>
</gene>
<organism evidence="1 2">
    <name type="scientific">Pseudomonas aylmerensis</name>
    <dbReference type="NCBI Taxonomy" id="1869229"/>
    <lineage>
        <taxon>Bacteria</taxon>
        <taxon>Pseudomonadati</taxon>
        <taxon>Pseudomonadota</taxon>
        <taxon>Gammaproteobacteria</taxon>
        <taxon>Pseudomonadales</taxon>
        <taxon>Pseudomonadaceae</taxon>
        <taxon>Pseudomonas</taxon>
    </lineage>
</organism>
<protein>
    <submittedName>
        <fullName evidence="1">Uncharacterized protein</fullName>
    </submittedName>
</protein>
<sequence>MRRKSKDRCTQRQAKACTGRQIQNVGADLPAMRAPRCLGYTAVLLSQARQRPHLFSVRSGRTVPWA</sequence>
<evidence type="ECO:0000313" key="1">
    <source>
        <dbReference type="EMBL" id="PTC26418.1"/>
    </source>
</evidence>
<evidence type="ECO:0000313" key="2">
    <source>
        <dbReference type="Proteomes" id="UP000240571"/>
    </source>
</evidence>
<dbReference type="Proteomes" id="UP000240571">
    <property type="component" value="Unassembled WGS sequence"/>
</dbReference>